<dbReference type="Proteomes" id="UP000054477">
    <property type="component" value="Unassembled WGS sequence"/>
</dbReference>
<dbReference type="AlphaFoldDB" id="A0A0C9WLW5"/>
<reference evidence="1 2" key="1">
    <citation type="submission" date="2014-04" db="EMBL/GenBank/DDBJ databases">
        <authorList>
            <consortium name="DOE Joint Genome Institute"/>
            <person name="Kuo A."/>
            <person name="Kohler A."/>
            <person name="Nagy L.G."/>
            <person name="Floudas D."/>
            <person name="Copeland A."/>
            <person name="Barry K.W."/>
            <person name="Cichocki N."/>
            <person name="Veneault-Fourrey C."/>
            <person name="LaButti K."/>
            <person name="Lindquist E.A."/>
            <person name="Lipzen A."/>
            <person name="Lundell T."/>
            <person name="Morin E."/>
            <person name="Murat C."/>
            <person name="Sun H."/>
            <person name="Tunlid A."/>
            <person name="Henrissat B."/>
            <person name="Grigoriev I.V."/>
            <person name="Hibbett D.S."/>
            <person name="Martin F."/>
            <person name="Nordberg H.P."/>
            <person name="Cantor M.N."/>
            <person name="Hua S.X."/>
        </authorList>
    </citation>
    <scope>NUCLEOTIDE SEQUENCE [LARGE SCALE GENOMIC DNA]</scope>
    <source>
        <strain evidence="1 2">LaAM-08-1</strain>
    </source>
</reference>
<feature type="non-terminal residue" evidence="1">
    <location>
        <position position="58"/>
    </location>
</feature>
<dbReference type="OrthoDB" id="10538065at2759"/>
<dbReference type="HOGENOM" id="CLU_2984533_0_0_1"/>
<reference evidence="2" key="2">
    <citation type="submission" date="2015-01" db="EMBL/GenBank/DDBJ databases">
        <title>Evolutionary Origins and Diversification of the Mycorrhizal Mutualists.</title>
        <authorList>
            <consortium name="DOE Joint Genome Institute"/>
            <consortium name="Mycorrhizal Genomics Consortium"/>
            <person name="Kohler A."/>
            <person name="Kuo A."/>
            <person name="Nagy L.G."/>
            <person name="Floudas D."/>
            <person name="Copeland A."/>
            <person name="Barry K.W."/>
            <person name="Cichocki N."/>
            <person name="Veneault-Fourrey C."/>
            <person name="LaButti K."/>
            <person name="Lindquist E.A."/>
            <person name="Lipzen A."/>
            <person name="Lundell T."/>
            <person name="Morin E."/>
            <person name="Murat C."/>
            <person name="Riley R."/>
            <person name="Ohm R."/>
            <person name="Sun H."/>
            <person name="Tunlid A."/>
            <person name="Henrissat B."/>
            <person name="Grigoriev I.V."/>
            <person name="Hibbett D.S."/>
            <person name="Martin F."/>
        </authorList>
    </citation>
    <scope>NUCLEOTIDE SEQUENCE [LARGE SCALE GENOMIC DNA]</scope>
    <source>
        <strain evidence="2">LaAM-08-1</strain>
    </source>
</reference>
<dbReference type="EMBL" id="KN839134">
    <property type="protein sequence ID" value="KIJ90660.1"/>
    <property type="molecule type" value="Genomic_DNA"/>
</dbReference>
<protein>
    <submittedName>
        <fullName evidence="1">Uncharacterized protein</fullName>
    </submittedName>
</protein>
<name>A0A0C9WLW5_9AGAR</name>
<keyword evidence="2" id="KW-1185">Reference proteome</keyword>
<evidence type="ECO:0000313" key="2">
    <source>
        <dbReference type="Proteomes" id="UP000054477"/>
    </source>
</evidence>
<gene>
    <name evidence="1" type="ORF">K443DRAFT_40681</name>
</gene>
<proteinExistence type="predicted"/>
<accession>A0A0C9WLW5</accession>
<feature type="non-terminal residue" evidence="1">
    <location>
        <position position="1"/>
    </location>
</feature>
<sequence>WLCHFDKEFQRYLVILSSGPGLPLDVGTRLSLTKLPKNDLYPLAYPVSTFTLLKKPSA</sequence>
<evidence type="ECO:0000313" key="1">
    <source>
        <dbReference type="EMBL" id="KIJ90660.1"/>
    </source>
</evidence>
<organism evidence="1 2">
    <name type="scientific">Laccaria amethystina LaAM-08-1</name>
    <dbReference type="NCBI Taxonomy" id="1095629"/>
    <lineage>
        <taxon>Eukaryota</taxon>
        <taxon>Fungi</taxon>
        <taxon>Dikarya</taxon>
        <taxon>Basidiomycota</taxon>
        <taxon>Agaricomycotina</taxon>
        <taxon>Agaricomycetes</taxon>
        <taxon>Agaricomycetidae</taxon>
        <taxon>Agaricales</taxon>
        <taxon>Agaricineae</taxon>
        <taxon>Hydnangiaceae</taxon>
        <taxon>Laccaria</taxon>
    </lineage>
</organism>